<evidence type="ECO:0000313" key="3">
    <source>
        <dbReference type="Proteomes" id="UP000325743"/>
    </source>
</evidence>
<dbReference type="RefSeq" id="WP_151072076.1">
    <property type="nucleotide sequence ID" value="NZ_CP032519.1"/>
</dbReference>
<evidence type="ECO:0000313" key="2">
    <source>
        <dbReference type="EMBL" id="QEZ46994.1"/>
    </source>
</evidence>
<evidence type="ECO:0000256" key="1">
    <source>
        <dbReference type="SAM" id="MobiDB-lite"/>
    </source>
</evidence>
<evidence type="ECO:0008006" key="4">
    <source>
        <dbReference type="Google" id="ProtNLM"/>
    </source>
</evidence>
<sequence length="69" mass="7723">MAQSSVGLRAYSIAEHEAYFSTLDIRPAAITTKLEQRSADAYDFAAHANPSTTHRHYDRRKVKRAAATE</sequence>
<name>A0A5P3VKN6_9BURK</name>
<dbReference type="Proteomes" id="UP000325743">
    <property type="component" value="Chromosome 2"/>
</dbReference>
<organism evidence="2 3">
    <name type="scientific">Cupriavidus oxalaticus</name>
    <dbReference type="NCBI Taxonomy" id="96344"/>
    <lineage>
        <taxon>Bacteria</taxon>
        <taxon>Pseudomonadati</taxon>
        <taxon>Pseudomonadota</taxon>
        <taxon>Betaproteobacteria</taxon>
        <taxon>Burkholderiales</taxon>
        <taxon>Burkholderiaceae</taxon>
        <taxon>Cupriavidus</taxon>
    </lineage>
</organism>
<feature type="compositionally biased region" description="Basic residues" evidence="1">
    <location>
        <begin position="53"/>
        <end position="69"/>
    </location>
</feature>
<accession>A0A5P3VKN6</accession>
<proteinExistence type="predicted"/>
<dbReference type="EMBL" id="CP032519">
    <property type="protein sequence ID" value="QEZ46994.1"/>
    <property type="molecule type" value="Genomic_DNA"/>
</dbReference>
<feature type="region of interest" description="Disordered" evidence="1">
    <location>
        <begin position="45"/>
        <end position="69"/>
    </location>
</feature>
<protein>
    <recommendedName>
        <fullName evidence="4">Integrase</fullName>
    </recommendedName>
</protein>
<gene>
    <name evidence="2" type="ORF">D2917_22740</name>
</gene>
<reference evidence="2 3" key="1">
    <citation type="submission" date="2018-09" db="EMBL/GenBank/DDBJ databases">
        <title>Complete genome sequence of Cupriavidus oxalaticus T2, a bacterium capable of phenol tolerance and degradation.</title>
        <authorList>
            <person name="Yan J."/>
        </authorList>
    </citation>
    <scope>NUCLEOTIDE SEQUENCE [LARGE SCALE GENOMIC DNA]</scope>
    <source>
        <strain evidence="2 3">T2</strain>
    </source>
</reference>
<dbReference type="AlphaFoldDB" id="A0A5P3VKN6"/>